<dbReference type="SUPFAM" id="SSF54768">
    <property type="entry name" value="dsRNA-binding domain-like"/>
    <property type="match status" value="1"/>
</dbReference>
<dbReference type="Gene3D" id="3.30.160.20">
    <property type="match status" value="1"/>
</dbReference>
<evidence type="ECO:0000256" key="1">
    <source>
        <dbReference type="PROSITE-ProRule" id="PRU00266"/>
    </source>
</evidence>
<dbReference type="SMART" id="SM00358">
    <property type="entry name" value="DSRM"/>
    <property type="match status" value="1"/>
</dbReference>
<name>A0ABD1HCZ5_SALDI</name>
<dbReference type="AlphaFoldDB" id="A0ABD1HCZ5"/>
<dbReference type="InterPro" id="IPR014720">
    <property type="entry name" value="dsRBD_dom"/>
</dbReference>
<feature type="compositionally biased region" description="Polar residues" evidence="2">
    <location>
        <begin position="8"/>
        <end position="19"/>
    </location>
</feature>
<evidence type="ECO:0000313" key="5">
    <source>
        <dbReference type="Proteomes" id="UP001567538"/>
    </source>
</evidence>
<protein>
    <submittedName>
        <fullName evidence="4">Endoribonuclease Dicer</fullName>
    </submittedName>
</protein>
<evidence type="ECO:0000256" key="2">
    <source>
        <dbReference type="SAM" id="MobiDB-lite"/>
    </source>
</evidence>
<feature type="domain" description="DRBM" evidence="3">
    <location>
        <begin position="27"/>
        <end position="102"/>
    </location>
</feature>
<gene>
    <name evidence="4" type="primary">DCL4</name>
    <name evidence="4" type="ORF">AAHA92_14072</name>
</gene>
<comment type="caution">
    <text evidence="4">The sequence shown here is derived from an EMBL/GenBank/DDBJ whole genome shotgun (WGS) entry which is preliminary data.</text>
</comment>
<dbReference type="PROSITE" id="PS50137">
    <property type="entry name" value="DS_RBD"/>
    <property type="match status" value="1"/>
</dbReference>
<accession>A0ABD1HCZ5</accession>
<dbReference type="Proteomes" id="UP001567538">
    <property type="component" value="Unassembled WGS sequence"/>
</dbReference>
<evidence type="ECO:0000259" key="3">
    <source>
        <dbReference type="PROSITE" id="PS50137"/>
    </source>
</evidence>
<feature type="region of interest" description="Disordered" evidence="2">
    <location>
        <begin position="1"/>
        <end position="20"/>
    </location>
</feature>
<keyword evidence="5" id="KW-1185">Reference proteome</keyword>
<reference evidence="4 5" key="1">
    <citation type="submission" date="2024-06" db="EMBL/GenBank/DDBJ databases">
        <title>A chromosome level genome sequence of Diviner's sage (Salvia divinorum).</title>
        <authorList>
            <person name="Ford S.A."/>
            <person name="Ro D.-K."/>
            <person name="Ness R.W."/>
            <person name="Phillips M.A."/>
        </authorList>
    </citation>
    <scope>NUCLEOTIDE SEQUENCE [LARGE SCALE GENOMIC DNA]</scope>
    <source>
        <strain evidence="4">SAF-2024a</strain>
        <tissue evidence="4">Leaf</tissue>
    </source>
</reference>
<dbReference type="EMBL" id="JBEAFC010000006">
    <property type="protein sequence ID" value="KAL1553383.1"/>
    <property type="molecule type" value="Genomic_DNA"/>
</dbReference>
<sequence length="153" mass="17111">MSIKPQLYNPTPISDSATQPDFGGKGSAKAYLHYLCSSNHWKQPIYECYNEEGPPHNKLFGSKVSIQSDEGCVIVECFGNNKKSKKSAAEDAAEGALWCLKYIDTVGKIPVALETPEDHDDDEEVFSYIYHLHGHYFLGEDAMLCIQQEMRCG</sequence>
<evidence type="ECO:0000313" key="4">
    <source>
        <dbReference type="EMBL" id="KAL1553383.1"/>
    </source>
</evidence>
<dbReference type="GO" id="GO:0003723">
    <property type="term" value="F:RNA binding"/>
    <property type="evidence" value="ECO:0007669"/>
    <property type="project" value="UniProtKB-UniRule"/>
</dbReference>
<keyword evidence="1" id="KW-0694">RNA-binding</keyword>
<dbReference type="Pfam" id="PF14709">
    <property type="entry name" value="DND1_DSRM"/>
    <property type="match status" value="1"/>
</dbReference>
<organism evidence="4 5">
    <name type="scientific">Salvia divinorum</name>
    <name type="common">Maria pastora</name>
    <name type="synonym">Diviner's sage</name>
    <dbReference type="NCBI Taxonomy" id="28513"/>
    <lineage>
        <taxon>Eukaryota</taxon>
        <taxon>Viridiplantae</taxon>
        <taxon>Streptophyta</taxon>
        <taxon>Embryophyta</taxon>
        <taxon>Tracheophyta</taxon>
        <taxon>Spermatophyta</taxon>
        <taxon>Magnoliopsida</taxon>
        <taxon>eudicotyledons</taxon>
        <taxon>Gunneridae</taxon>
        <taxon>Pentapetalae</taxon>
        <taxon>asterids</taxon>
        <taxon>lamiids</taxon>
        <taxon>Lamiales</taxon>
        <taxon>Lamiaceae</taxon>
        <taxon>Nepetoideae</taxon>
        <taxon>Mentheae</taxon>
        <taxon>Salviinae</taxon>
        <taxon>Salvia</taxon>
        <taxon>Salvia subgen. Calosphace</taxon>
    </lineage>
</organism>
<proteinExistence type="predicted"/>